<keyword evidence="2" id="KW-0813">Transport</keyword>
<dbReference type="AlphaFoldDB" id="A0AA35WFS3"/>
<dbReference type="GO" id="GO:0005886">
    <property type="term" value="C:plasma membrane"/>
    <property type="evidence" value="ECO:0007669"/>
    <property type="project" value="UniProtKB-SubCell"/>
</dbReference>
<evidence type="ECO:0000256" key="3">
    <source>
        <dbReference type="ARBA" id="ARBA00022475"/>
    </source>
</evidence>
<evidence type="ECO:0000256" key="7">
    <source>
        <dbReference type="ARBA" id="ARBA00023010"/>
    </source>
</evidence>
<feature type="domain" description="Protein export membrane protein SecD/SecF C-terminal" evidence="10">
    <location>
        <begin position="103"/>
        <end position="221"/>
    </location>
</feature>
<dbReference type="PANTHER" id="PTHR30081">
    <property type="entry name" value="PROTEIN-EXPORT MEMBRANE PROTEIN SEC"/>
    <property type="match status" value="1"/>
</dbReference>
<dbReference type="EMBL" id="CASHTH010001466">
    <property type="protein sequence ID" value="CAI8015686.1"/>
    <property type="molecule type" value="Genomic_DNA"/>
</dbReference>
<evidence type="ECO:0000256" key="4">
    <source>
        <dbReference type="ARBA" id="ARBA00022692"/>
    </source>
</evidence>
<sequence length="237" mass="25860">MGIDFTGGSTMTIKFENPVTQDILRSELTRIGQVDATVQSFGDNTYFIRTRELSDQQKDGLVGALEASLSPRWHRCVVRLCVAGCGTRHYTERHLRCNCSSMGIFAILGNLLGLEVNTMFLVAVLTVIGYSVNDTIVVFDRLRENVINYGNRGFTQNVNVSISETIGRSLNTSLTLLIVLVALLLFGGATIRTFLLVLIIGVVAGTYSSIAVASQVLVAWESGDFRRMLPFGRSAAA</sequence>
<keyword evidence="7" id="KW-0811">Translocation</keyword>
<evidence type="ECO:0000313" key="12">
    <source>
        <dbReference type="Proteomes" id="UP001174909"/>
    </source>
</evidence>
<dbReference type="Pfam" id="PF02355">
    <property type="entry name" value="SecD_SecF_C"/>
    <property type="match status" value="1"/>
</dbReference>
<comment type="subcellular location">
    <subcellularLocation>
        <location evidence="1">Cell membrane</location>
        <topology evidence="1">Multi-pass membrane protein</topology>
    </subcellularLocation>
</comment>
<dbReference type="PANTHER" id="PTHR30081:SF8">
    <property type="entry name" value="PROTEIN TRANSLOCASE SUBUNIT SECF"/>
    <property type="match status" value="1"/>
</dbReference>
<dbReference type="InterPro" id="IPR022813">
    <property type="entry name" value="SecD/SecF_arch_bac"/>
</dbReference>
<name>A0AA35WFS3_GEOBA</name>
<dbReference type="GO" id="GO:0015031">
    <property type="term" value="P:protein transport"/>
    <property type="evidence" value="ECO:0007669"/>
    <property type="project" value="UniProtKB-KW"/>
</dbReference>
<evidence type="ECO:0000259" key="10">
    <source>
        <dbReference type="Pfam" id="PF02355"/>
    </source>
</evidence>
<dbReference type="Proteomes" id="UP001174909">
    <property type="component" value="Unassembled WGS sequence"/>
</dbReference>
<reference evidence="11" key="1">
    <citation type="submission" date="2023-03" db="EMBL/GenBank/DDBJ databases">
        <authorList>
            <person name="Steffen K."/>
            <person name="Cardenas P."/>
        </authorList>
    </citation>
    <scope>NUCLEOTIDE SEQUENCE</scope>
</reference>
<evidence type="ECO:0000256" key="2">
    <source>
        <dbReference type="ARBA" id="ARBA00022448"/>
    </source>
</evidence>
<dbReference type="Gene3D" id="1.20.1640.10">
    <property type="entry name" value="Multidrug efflux transporter AcrB transmembrane domain"/>
    <property type="match status" value="1"/>
</dbReference>
<gene>
    <name evidence="11" type="ORF">GBAR_LOCUS9671</name>
</gene>
<evidence type="ECO:0000256" key="9">
    <source>
        <dbReference type="SAM" id="Phobius"/>
    </source>
</evidence>
<dbReference type="PRINTS" id="PR01755">
    <property type="entry name" value="SECFTRNLCASE"/>
</dbReference>
<comment type="caution">
    <text evidence="11">The sequence shown here is derived from an EMBL/GenBank/DDBJ whole genome shotgun (WGS) entry which is preliminary data.</text>
</comment>
<feature type="transmembrane region" description="Helical" evidence="9">
    <location>
        <begin position="103"/>
        <end position="132"/>
    </location>
</feature>
<dbReference type="InterPro" id="IPR048634">
    <property type="entry name" value="SecD_SecF_C"/>
</dbReference>
<dbReference type="InterPro" id="IPR022646">
    <property type="entry name" value="SecD/SecF_CS"/>
</dbReference>
<evidence type="ECO:0000256" key="1">
    <source>
        <dbReference type="ARBA" id="ARBA00004651"/>
    </source>
</evidence>
<keyword evidence="6 9" id="KW-1133">Transmembrane helix</keyword>
<dbReference type="SUPFAM" id="SSF82866">
    <property type="entry name" value="Multidrug efflux transporter AcrB transmembrane domain"/>
    <property type="match status" value="1"/>
</dbReference>
<evidence type="ECO:0000256" key="5">
    <source>
        <dbReference type="ARBA" id="ARBA00022927"/>
    </source>
</evidence>
<organism evidence="11 12">
    <name type="scientific">Geodia barretti</name>
    <name type="common">Barrett's horny sponge</name>
    <dbReference type="NCBI Taxonomy" id="519541"/>
    <lineage>
        <taxon>Eukaryota</taxon>
        <taxon>Metazoa</taxon>
        <taxon>Porifera</taxon>
        <taxon>Demospongiae</taxon>
        <taxon>Heteroscleromorpha</taxon>
        <taxon>Tetractinellida</taxon>
        <taxon>Astrophorina</taxon>
        <taxon>Geodiidae</taxon>
        <taxon>Geodia</taxon>
    </lineage>
</organism>
<proteinExistence type="predicted"/>
<feature type="transmembrane region" description="Helical" evidence="9">
    <location>
        <begin position="194"/>
        <end position="220"/>
    </location>
</feature>
<dbReference type="InterPro" id="IPR022645">
    <property type="entry name" value="SecD/SecF_bac"/>
</dbReference>
<keyword evidence="5" id="KW-0653">Protein transport</keyword>
<evidence type="ECO:0000313" key="11">
    <source>
        <dbReference type="EMBL" id="CAI8015686.1"/>
    </source>
</evidence>
<protein>
    <submittedName>
        <fullName evidence="11">Protein translocase subunit SecF</fullName>
    </submittedName>
</protein>
<evidence type="ECO:0000256" key="8">
    <source>
        <dbReference type="ARBA" id="ARBA00023136"/>
    </source>
</evidence>
<dbReference type="Pfam" id="PF07549">
    <property type="entry name" value="Sec_GG"/>
    <property type="match status" value="1"/>
</dbReference>
<evidence type="ECO:0000256" key="6">
    <source>
        <dbReference type="ARBA" id="ARBA00022989"/>
    </source>
</evidence>
<keyword evidence="4 9" id="KW-0812">Transmembrane</keyword>
<keyword evidence="3" id="KW-1003">Cell membrane</keyword>
<keyword evidence="12" id="KW-1185">Reference proteome</keyword>
<accession>A0AA35WFS3</accession>
<feature type="transmembrane region" description="Helical" evidence="9">
    <location>
        <begin position="169"/>
        <end position="187"/>
    </location>
</feature>
<keyword evidence="8 9" id="KW-0472">Membrane</keyword>